<evidence type="ECO:0000313" key="9">
    <source>
        <dbReference type="EMBL" id="CAF9923363.1"/>
    </source>
</evidence>
<dbReference type="Pfam" id="PF07690">
    <property type="entry name" value="MFS_1"/>
    <property type="match status" value="1"/>
</dbReference>
<feature type="transmembrane region" description="Helical" evidence="7">
    <location>
        <begin position="451"/>
        <end position="474"/>
    </location>
</feature>
<organism evidence="9 10">
    <name type="scientific">Gomphillus americanus</name>
    <dbReference type="NCBI Taxonomy" id="1940652"/>
    <lineage>
        <taxon>Eukaryota</taxon>
        <taxon>Fungi</taxon>
        <taxon>Dikarya</taxon>
        <taxon>Ascomycota</taxon>
        <taxon>Pezizomycotina</taxon>
        <taxon>Lecanoromycetes</taxon>
        <taxon>OSLEUM clade</taxon>
        <taxon>Ostropomycetidae</taxon>
        <taxon>Ostropales</taxon>
        <taxon>Graphidaceae</taxon>
        <taxon>Gomphilloideae</taxon>
        <taxon>Gomphillus</taxon>
    </lineage>
</organism>
<evidence type="ECO:0000256" key="4">
    <source>
        <dbReference type="ARBA" id="ARBA00022989"/>
    </source>
</evidence>
<dbReference type="PANTHER" id="PTHR23502">
    <property type="entry name" value="MAJOR FACILITATOR SUPERFAMILY"/>
    <property type="match status" value="1"/>
</dbReference>
<accession>A0A8H3ILH7</accession>
<evidence type="ECO:0000259" key="8">
    <source>
        <dbReference type="PROSITE" id="PS50850"/>
    </source>
</evidence>
<comment type="subcellular location">
    <subcellularLocation>
        <location evidence="1">Membrane</location>
        <topology evidence="1">Multi-pass membrane protein</topology>
    </subcellularLocation>
</comment>
<dbReference type="InterPro" id="IPR020846">
    <property type="entry name" value="MFS_dom"/>
</dbReference>
<comment type="similarity">
    <text evidence="2">Belongs to the major facilitator superfamily.</text>
</comment>
<name>A0A8H3ILH7_9LECA</name>
<dbReference type="PROSITE" id="PS50850">
    <property type="entry name" value="MFS"/>
    <property type="match status" value="1"/>
</dbReference>
<keyword evidence="3 7" id="KW-0812">Transmembrane</keyword>
<evidence type="ECO:0000256" key="3">
    <source>
        <dbReference type="ARBA" id="ARBA00022692"/>
    </source>
</evidence>
<dbReference type="OrthoDB" id="5141738at2759"/>
<protein>
    <recommendedName>
        <fullName evidence="8">Major facilitator superfamily (MFS) profile domain-containing protein</fullName>
    </recommendedName>
</protein>
<comment type="caution">
    <text evidence="9">The sequence shown here is derived from an EMBL/GenBank/DDBJ whole genome shotgun (WGS) entry which is preliminary data.</text>
</comment>
<feature type="region of interest" description="Disordered" evidence="6">
    <location>
        <begin position="1"/>
        <end position="20"/>
    </location>
</feature>
<feature type="transmembrane region" description="Helical" evidence="7">
    <location>
        <begin position="390"/>
        <end position="411"/>
    </location>
</feature>
<keyword evidence="10" id="KW-1185">Reference proteome</keyword>
<dbReference type="EMBL" id="CAJPDQ010000019">
    <property type="protein sequence ID" value="CAF9923363.1"/>
    <property type="molecule type" value="Genomic_DNA"/>
</dbReference>
<proteinExistence type="inferred from homology"/>
<evidence type="ECO:0000256" key="5">
    <source>
        <dbReference type="ARBA" id="ARBA00023136"/>
    </source>
</evidence>
<evidence type="ECO:0000256" key="6">
    <source>
        <dbReference type="SAM" id="MobiDB-lite"/>
    </source>
</evidence>
<dbReference type="Gene3D" id="1.20.1250.20">
    <property type="entry name" value="MFS general substrate transporter like domains"/>
    <property type="match status" value="1"/>
</dbReference>
<feature type="transmembrane region" description="Helical" evidence="7">
    <location>
        <begin position="159"/>
        <end position="182"/>
    </location>
</feature>
<dbReference type="Proteomes" id="UP000664169">
    <property type="component" value="Unassembled WGS sequence"/>
</dbReference>
<dbReference type="AlphaFoldDB" id="A0A8H3ILH7"/>
<feature type="transmembrane region" description="Helical" evidence="7">
    <location>
        <begin position="31"/>
        <end position="50"/>
    </location>
</feature>
<gene>
    <name evidence="9" type="ORF">GOMPHAMPRED_002819</name>
</gene>
<reference evidence="9" key="1">
    <citation type="submission" date="2021-03" db="EMBL/GenBank/DDBJ databases">
        <authorList>
            <person name="Tagirdzhanova G."/>
        </authorList>
    </citation>
    <scope>NUCLEOTIDE SEQUENCE</scope>
</reference>
<feature type="transmembrane region" description="Helical" evidence="7">
    <location>
        <begin position="359"/>
        <end position="378"/>
    </location>
</feature>
<feature type="transmembrane region" description="Helical" evidence="7">
    <location>
        <begin position="418"/>
        <end position="439"/>
    </location>
</feature>
<feature type="domain" description="Major facilitator superfamily (MFS) profile" evidence="8">
    <location>
        <begin position="29"/>
        <end position="481"/>
    </location>
</feature>
<dbReference type="InterPro" id="IPR011701">
    <property type="entry name" value="MFS"/>
</dbReference>
<evidence type="ECO:0000256" key="1">
    <source>
        <dbReference type="ARBA" id="ARBA00004141"/>
    </source>
</evidence>
<evidence type="ECO:0000256" key="7">
    <source>
        <dbReference type="SAM" id="Phobius"/>
    </source>
</evidence>
<feature type="transmembrane region" description="Helical" evidence="7">
    <location>
        <begin position="188"/>
        <end position="210"/>
    </location>
</feature>
<keyword evidence="4 7" id="KW-1133">Transmembrane helix</keyword>
<sequence length="493" mass="54646">MSQKERPAHKIYSFSSDDPENPTKWSFGKKMLVLIAGLISISNSTISSSLPNGALPYISKEFNVSSDEQLALPISLFLIGYIFGPIVFAPLSEMYGRKAVLLPSFTVYTAFTLGCALAPSWSALLAFRFMVGVAASAPYVVIGGVFADIFETSLSRGRAITILLVFMNFGPVIGPIISAYVSPNGWRWTFWTSLIMCGVSWPLLIFLPGLNISDSVKKLSNLFTETYAPIILTERARDLRRRNPNYRVYAPAELESRTIKETLTVVLARPLRLFAEPIVFFICLFLALLFGIYYMFFEAYPIIFQDSYGLNPQIASLLYLPIGIGAALDTFVFVWYDAYIAHSKRLRRAWAFNEEYRRLPLACIGAPLYGLSLFWLGWSSKPQIPWSVPMLSGLTFGIGIELTFMALLNYLTDAYTPYAASVLASSSISRSAFAVLLPISTKALYGRLGIAWASSLLGFLALGLGLVPFVLFHYGAALRKRSKLCQSLETGSK</sequence>
<dbReference type="InterPro" id="IPR036259">
    <property type="entry name" value="MFS_trans_sf"/>
</dbReference>
<dbReference type="FunFam" id="1.20.1250.20:FF:000082">
    <property type="entry name" value="MFS multidrug transporter, putative"/>
    <property type="match status" value="1"/>
</dbReference>
<feature type="transmembrane region" description="Helical" evidence="7">
    <location>
        <begin position="70"/>
        <end position="88"/>
    </location>
</feature>
<dbReference type="GO" id="GO:0022857">
    <property type="term" value="F:transmembrane transporter activity"/>
    <property type="evidence" value="ECO:0007669"/>
    <property type="project" value="InterPro"/>
</dbReference>
<evidence type="ECO:0000256" key="2">
    <source>
        <dbReference type="ARBA" id="ARBA00008335"/>
    </source>
</evidence>
<dbReference type="SUPFAM" id="SSF103473">
    <property type="entry name" value="MFS general substrate transporter"/>
    <property type="match status" value="1"/>
</dbReference>
<feature type="transmembrane region" description="Helical" evidence="7">
    <location>
        <begin position="317"/>
        <end position="338"/>
    </location>
</feature>
<keyword evidence="5 7" id="KW-0472">Membrane</keyword>
<dbReference type="GO" id="GO:0005886">
    <property type="term" value="C:plasma membrane"/>
    <property type="evidence" value="ECO:0007669"/>
    <property type="project" value="TreeGrafter"/>
</dbReference>
<feature type="transmembrane region" description="Helical" evidence="7">
    <location>
        <begin position="278"/>
        <end position="297"/>
    </location>
</feature>
<feature type="transmembrane region" description="Helical" evidence="7">
    <location>
        <begin position="100"/>
        <end position="119"/>
    </location>
</feature>
<evidence type="ECO:0000313" key="10">
    <source>
        <dbReference type="Proteomes" id="UP000664169"/>
    </source>
</evidence>
<dbReference type="PANTHER" id="PTHR23502:SF74">
    <property type="entry name" value="MAJOR FACILITATOR SUPERFAMILY (MFS) PROFILE DOMAIN-CONTAINING PROTEIN"/>
    <property type="match status" value="1"/>
</dbReference>
<feature type="transmembrane region" description="Helical" evidence="7">
    <location>
        <begin position="125"/>
        <end position="147"/>
    </location>
</feature>